<reference evidence="1 2" key="1">
    <citation type="submission" date="2015-05" db="EMBL/GenBank/DDBJ databases">
        <title>Genome sequencing and analysis of members of genus Stenotrophomonas.</title>
        <authorList>
            <person name="Patil P.P."/>
            <person name="Midha S."/>
            <person name="Patil P.B."/>
        </authorList>
    </citation>
    <scope>NUCLEOTIDE SEQUENCE [LARGE SCALE GENOMIC DNA]</scope>
    <source>
        <strain evidence="1 2">DSM 17805</strain>
    </source>
</reference>
<dbReference type="AlphaFoldDB" id="A0A0R0BXA7"/>
<sequence length="119" mass="13338">MGLLLFGGLLAMLALIDSDLPRALINPALAVTGLLAVWQALRRQRCAKLLFEVDRQQGLVWCEGQALEQPAVAWRCGLLVLGWKSDGHTRRCVFLPWQLPEAAVGELRQWRPARRHSTT</sequence>
<dbReference type="EMBL" id="LDJH01000012">
    <property type="protein sequence ID" value="KRG58174.1"/>
    <property type="molecule type" value="Genomic_DNA"/>
</dbReference>
<dbReference type="PATRIC" id="fig|266128.3.peg.423"/>
<evidence type="ECO:0008006" key="3">
    <source>
        <dbReference type="Google" id="ProtNLM"/>
    </source>
</evidence>
<dbReference type="STRING" id="266128.ABB25_07765"/>
<proteinExistence type="predicted"/>
<evidence type="ECO:0000313" key="1">
    <source>
        <dbReference type="EMBL" id="KRG58174.1"/>
    </source>
</evidence>
<comment type="caution">
    <text evidence="1">The sequence shown here is derived from an EMBL/GenBank/DDBJ whole genome shotgun (WGS) entry which is preliminary data.</text>
</comment>
<accession>A0A0R0BXA7</accession>
<name>A0A0R0BXA7_9GAMM</name>
<dbReference type="Proteomes" id="UP000051254">
    <property type="component" value="Unassembled WGS sequence"/>
</dbReference>
<gene>
    <name evidence="1" type="ORF">ABB25_07765</name>
</gene>
<keyword evidence="2" id="KW-1185">Reference proteome</keyword>
<protein>
    <recommendedName>
        <fullName evidence="3">Toxin CptA</fullName>
    </recommendedName>
</protein>
<evidence type="ECO:0000313" key="2">
    <source>
        <dbReference type="Proteomes" id="UP000051254"/>
    </source>
</evidence>
<organism evidence="1 2">
    <name type="scientific">Stenotrophomonas koreensis</name>
    <dbReference type="NCBI Taxonomy" id="266128"/>
    <lineage>
        <taxon>Bacteria</taxon>
        <taxon>Pseudomonadati</taxon>
        <taxon>Pseudomonadota</taxon>
        <taxon>Gammaproteobacteria</taxon>
        <taxon>Lysobacterales</taxon>
        <taxon>Lysobacteraceae</taxon>
        <taxon>Stenotrophomonas</taxon>
    </lineage>
</organism>